<dbReference type="InParanoid" id="A0A409X341"/>
<evidence type="ECO:0000313" key="2">
    <source>
        <dbReference type="EMBL" id="PPQ85182.1"/>
    </source>
</evidence>
<name>A0A409X341_PSICY</name>
<comment type="caution">
    <text evidence="2">The sequence shown here is derived from an EMBL/GenBank/DDBJ whole genome shotgun (WGS) entry which is preliminary data.</text>
</comment>
<feature type="compositionally biased region" description="Low complexity" evidence="1">
    <location>
        <begin position="367"/>
        <end position="383"/>
    </location>
</feature>
<feature type="compositionally biased region" description="Pro residues" evidence="1">
    <location>
        <begin position="461"/>
        <end position="471"/>
    </location>
</feature>
<evidence type="ECO:0000313" key="3">
    <source>
        <dbReference type="Proteomes" id="UP000283269"/>
    </source>
</evidence>
<evidence type="ECO:0000256" key="1">
    <source>
        <dbReference type="SAM" id="MobiDB-lite"/>
    </source>
</evidence>
<feature type="compositionally biased region" description="Low complexity" evidence="1">
    <location>
        <begin position="28"/>
        <end position="48"/>
    </location>
</feature>
<feature type="region of interest" description="Disordered" evidence="1">
    <location>
        <begin position="436"/>
        <end position="504"/>
    </location>
</feature>
<feature type="compositionally biased region" description="Basic residues" evidence="1">
    <location>
        <begin position="154"/>
        <end position="164"/>
    </location>
</feature>
<accession>A0A409X341</accession>
<proteinExistence type="predicted"/>
<feature type="compositionally biased region" description="Acidic residues" evidence="1">
    <location>
        <begin position="132"/>
        <end position="141"/>
    </location>
</feature>
<dbReference type="Proteomes" id="UP000283269">
    <property type="component" value="Unassembled WGS sequence"/>
</dbReference>
<keyword evidence="3" id="KW-1185">Reference proteome</keyword>
<dbReference type="OrthoDB" id="3365399at2759"/>
<dbReference type="Gene3D" id="3.10.20.90">
    <property type="entry name" value="Phosphatidylinositol 3-kinase Catalytic Subunit, Chain A, domain 1"/>
    <property type="match status" value="1"/>
</dbReference>
<organism evidence="2 3">
    <name type="scientific">Psilocybe cyanescens</name>
    <dbReference type="NCBI Taxonomy" id="93625"/>
    <lineage>
        <taxon>Eukaryota</taxon>
        <taxon>Fungi</taxon>
        <taxon>Dikarya</taxon>
        <taxon>Basidiomycota</taxon>
        <taxon>Agaricomycotina</taxon>
        <taxon>Agaricomycetes</taxon>
        <taxon>Agaricomycetidae</taxon>
        <taxon>Agaricales</taxon>
        <taxon>Agaricineae</taxon>
        <taxon>Strophariaceae</taxon>
        <taxon>Psilocybe</taxon>
    </lineage>
</organism>
<dbReference type="EMBL" id="NHYD01002743">
    <property type="protein sequence ID" value="PPQ85182.1"/>
    <property type="molecule type" value="Genomic_DNA"/>
</dbReference>
<evidence type="ECO:0008006" key="4">
    <source>
        <dbReference type="Google" id="ProtNLM"/>
    </source>
</evidence>
<feature type="compositionally biased region" description="Polar residues" evidence="1">
    <location>
        <begin position="67"/>
        <end position="85"/>
    </location>
</feature>
<feature type="region of interest" description="Disordered" evidence="1">
    <location>
        <begin position="1"/>
        <end position="49"/>
    </location>
</feature>
<feature type="region of interest" description="Disordered" evidence="1">
    <location>
        <begin position="67"/>
        <end position="179"/>
    </location>
</feature>
<protein>
    <recommendedName>
        <fullName evidence="4">Rad60/SUMO-like domain-containing protein</fullName>
    </recommendedName>
</protein>
<feature type="region of interest" description="Disordered" evidence="1">
    <location>
        <begin position="352"/>
        <end position="400"/>
    </location>
</feature>
<dbReference type="AlphaFoldDB" id="A0A409X341"/>
<gene>
    <name evidence="2" type="ORF">CVT25_004189</name>
</gene>
<dbReference type="STRING" id="93625.A0A409X341"/>
<reference evidence="2 3" key="1">
    <citation type="journal article" date="2018" name="Evol. Lett.">
        <title>Horizontal gene cluster transfer increased hallucinogenic mushroom diversity.</title>
        <authorList>
            <person name="Reynolds H.T."/>
            <person name="Vijayakumar V."/>
            <person name="Gluck-Thaler E."/>
            <person name="Korotkin H.B."/>
            <person name="Matheny P.B."/>
            <person name="Slot J.C."/>
        </authorList>
    </citation>
    <scope>NUCLEOTIDE SEQUENCE [LARGE SCALE GENOMIC DNA]</scope>
    <source>
        <strain evidence="2 3">2631</strain>
    </source>
</reference>
<sequence length="504" mass="55271">MTEPTTTRPRPRPRPRPKPIASQNSNDASSATPGAQSSSSTTIPLTITGKQFVIEVDNSDEMFMRNTNRSYQTWQNMDRATTQSGKAKEGSSDSENATSPAKNHKNKKVKQEPSRTQPHKNNPKYSRLLSEDLSDDSDVELLAESSSKEDKSFGKRKRQQRSRSRSITPPPALPSHQIQTAKNVVRQQLRSTPRPASPTYDPDESTDTIIFQPELTAIAQGLKEQSERLGSQVPEDSGQDNVTVNVKWQRHPLSKAEPKPASEWQMARIDTFRDLFEGVAEDGGILSSNLIMTYQGKRIFPSVTPEILRIWTDSVDLEAYEKTAYEYIHSNAAAIRQPIALPVNINPGGVIEIESDSDSDYDHEGFAAASSPPAQSPSQSQPQTQESDAEPEAEGEKLKLTIQSTIGKDVTLIVRRTTKCGAIVKAFLKKVGVADQYPDVFNPPPPAPAKRGRGRKSKATPAPPSPPPAPGKMPQLSIEGEKMDNNAMIGDDVEDGDMIDVVGL</sequence>